<evidence type="ECO:0000256" key="6">
    <source>
        <dbReference type="ARBA" id="ARBA00022989"/>
    </source>
</evidence>
<evidence type="ECO:0000256" key="1">
    <source>
        <dbReference type="ARBA" id="ARBA00004429"/>
    </source>
</evidence>
<keyword evidence="11" id="KW-1185">Reference proteome</keyword>
<keyword evidence="2 8" id="KW-0813">Transport</keyword>
<keyword evidence="7 8" id="KW-0472">Membrane</keyword>
<dbReference type="EMBL" id="JBBKZU010000022">
    <property type="protein sequence ID" value="MEJ8815625.1"/>
    <property type="molecule type" value="Genomic_DNA"/>
</dbReference>
<keyword evidence="4" id="KW-0997">Cell inner membrane</keyword>
<evidence type="ECO:0000256" key="8">
    <source>
        <dbReference type="RuleBase" id="RU363032"/>
    </source>
</evidence>
<keyword evidence="6 8" id="KW-1133">Transmembrane helix</keyword>
<comment type="caution">
    <text evidence="10">The sequence shown here is derived from an EMBL/GenBank/DDBJ whole genome shotgun (WGS) entry which is preliminary data.</text>
</comment>
<feature type="transmembrane region" description="Helical" evidence="8">
    <location>
        <begin position="229"/>
        <end position="251"/>
    </location>
</feature>
<dbReference type="RefSeq" id="WP_340360827.1">
    <property type="nucleotide sequence ID" value="NZ_JBBKZU010000022.1"/>
</dbReference>
<comment type="subcellular location">
    <subcellularLocation>
        <location evidence="1">Cell inner membrane</location>
        <topology evidence="1">Multi-pass membrane protein</topology>
    </subcellularLocation>
    <subcellularLocation>
        <location evidence="8">Cell membrane</location>
        <topology evidence="8">Multi-pass membrane protein</topology>
    </subcellularLocation>
</comment>
<dbReference type="InterPro" id="IPR035906">
    <property type="entry name" value="MetI-like_sf"/>
</dbReference>
<feature type="transmembrane region" description="Helical" evidence="8">
    <location>
        <begin position="7"/>
        <end position="32"/>
    </location>
</feature>
<evidence type="ECO:0000256" key="4">
    <source>
        <dbReference type="ARBA" id="ARBA00022519"/>
    </source>
</evidence>
<evidence type="ECO:0000259" key="9">
    <source>
        <dbReference type="PROSITE" id="PS50928"/>
    </source>
</evidence>
<feature type="transmembrane region" description="Helical" evidence="8">
    <location>
        <begin position="98"/>
        <end position="122"/>
    </location>
</feature>
<protein>
    <submittedName>
        <fullName evidence="10">ABC transporter permease</fullName>
    </submittedName>
</protein>
<evidence type="ECO:0000256" key="2">
    <source>
        <dbReference type="ARBA" id="ARBA00022448"/>
    </source>
</evidence>
<gene>
    <name evidence="10" type="ORF">WKW77_31495</name>
</gene>
<dbReference type="Gene3D" id="1.10.3720.10">
    <property type="entry name" value="MetI-like"/>
    <property type="match status" value="1"/>
</dbReference>
<comment type="similarity">
    <text evidence="8">Belongs to the binding-protein-dependent transport system permease family.</text>
</comment>
<proteinExistence type="inferred from homology"/>
<dbReference type="PANTHER" id="PTHR43357">
    <property type="entry name" value="INNER MEMBRANE ABC TRANSPORTER PERMEASE PROTEIN YDCV"/>
    <property type="match status" value="1"/>
</dbReference>
<dbReference type="SUPFAM" id="SSF161098">
    <property type="entry name" value="MetI-like"/>
    <property type="match status" value="1"/>
</dbReference>
<sequence>MNRFIHLATSVIGVMVIGFLMLPILAVVPASFNHASFIQLPPTKVSLRWYEAFLADSEWYSALFTSIEVAILATILSVALGTSAAIGLLRTPSRLRGILSAILISPLVVPVIISGIALYYVMRPLGLHGTLMGLAMGHAVLALPFVVVNVGVALRGIEPNCMRAAEGLGASPFTAFRTITLPLIGPGLASGAAFAFITSFDEVVVSIFLSSATTKTLSVKMWEIIRVEYTPITAVASTILMAVTLLLFAAVKLAFRQRRVQDQAHAG</sequence>
<keyword evidence="5 8" id="KW-0812">Transmembrane</keyword>
<organism evidence="10 11">
    <name type="scientific">Variovorax ureilyticus</name>
    <dbReference type="NCBI Taxonomy" id="1836198"/>
    <lineage>
        <taxon>Bacteria</taxon>
        <taxon>Pseudomonadati</taxon>
        <taxon>Pseudomonadota</taxon>
        <taxon>Betaproteobacteria</taxon>
        <taxon>Burkholderiales</taxon>
        <taxon>Comamonadaceae</taxon>
        <taxon>Variovorax</taxon>
    </lineage>
</organism>
<name>A0ABU8VPN4_9BURK</name>
<feature type="transmembrane region" description="Helical" evidence="8">
    <location>
        <begin position="134"/>
        <end position="154"/>
    </location>
</feature>
<feature type="transmembrane region" description="Helical" evidence="8">
    <location>
        <begin position="59"/>
        <end position="86"/>
    </location>
</feature>
<evidence type="ECO:0000256" key="5">
    <source>
        <dbReference type="ARBA" id="ARBA00022692"/>
    </source>
</evidence>
<evidence type="ECO:0000256" key="3">
    <source>
        <dbReference type="ARBA" id="ARBA00022475"/>
    </source>
</evidence>
<keyword evidence="3" id="KW-1003">Cell membrane</keyword>
<evidence type="ECO:0000313" key="11">
    <source>
        <dbReference type="Proteomes" id="UP001365846"/>
    </source>
</evidence>
<accession>A0ABU8VPN4</accession>
<feature type="domain" description="ABC transmembrane type-1" evidence="9">
    <location>
        <begin position="63"/>
        <end position="251"/>
    </location>
</feature>
<dbReference type="InterPro" id="IPR000515">
    <property type="entry name" value="MetI-like"/>
</dbReference>
<evidence type="ECO:0000256" key="7">
    <source>
        <dbReference type="ARBA" id="ARBA00023136"/>
    </source>
</evidence>
<dbReference type="PANTHER" id="PTHR43357:SF4">
    <property type="entry name" value="INNER MEMBRANE ABC TRANSPORTER PERMEASE PROTEIN YDCV"/>
    <property type="match status" value="1"/>
</dbReference>
<feature type="transmembrane region" description="Helical" evidence="8">
    <location>
        <begin position="187"/>
        <end position="209"/>
    </location>
</feature>
<reference evidence="10 11" key="1">
    <citation type="submission" date="2024-03" db="EMBL/GenBank/DDBJ databases">
        <title>Novel species of the genus Variovorax.</title>
        <authorList>
            <person name="Liu Q."/>
            <person name="Xin Y.-H."/>
        </authorList>
    </citation>
    <scope>NUCLEOTIDE SEQUENCE [LARGE SCALE GENOMIC DNA]</scope>
    <source>
        <strain evidence="10 11">KACC 18899</strain>
    </source>
</reference>
<dbReference type="CDD" id="cd06261">
    <property type="entry name" value="TM_PBP2"/>
    <property type="match status" value="1"/>
</dbReference>
<evidence type="ECO:0000313" key="10">
    <source>
        <dbReference type="EMBL" id="MEJ8815625.1"/>
    </source>
</evidence>
<dbReference type="Proteomes" id="UP001365846">
    <property type="component" value="Unassembled WGS sequence"/>
</dbReference>
<dbReference type="Pfam" id="PF00528">
    <property type="entry name" value="BPD_transp_1"/>
    <property type="match status" value="1"/>
</dbReference>
<dbReference type="PROSITE" id="PS50928">
    <property type="entry name" value="ABC_TM1"/>
    <property type="match status" value="1"/>
</dbReference>